<dbReference type="InterPro" id="IPR029016">
    <property type="entry name" value="GAF-like_dom_sf"/>
</dbReference>
<dbReference type="AlphaFoldDB" id="T1CFD6"/>
<name>T1CFD6_9ZZZZ</name>
<dbReference type="EMBL" id="AUZZ01001129">
    <property type="protein sequence ID" value="EQD65585.1"/>
    <property type="molecule type" value="Genomic_DNA"/>
</dbReference>
<dbReference type="GO" id="GO:0016787">
    <property type="term" value="F:hydrolase activity"/>
    <property type="evidence" value="ECO:0007669"/>
    <property type="project" value="UniProtKB-KW"/>
</dbReference>
<accession>T1CFD6</accession>
<feature type="non-terminal residue" evidence="1">
    <location>
        <position position="90"/>
    </location>
</feature>
<gene>
    <name evidence="1" type="ORF">B2A_01544</name>
</gene>
<reference evidence="1" key="2">
    <citation type="journal article" date="2014" name="ISME J.">
        <title>Microbial stratification in low pH oxic and suboxic macroscopic growths along an acid mine drainage.</title>
        <authorList>
            <person name="Mendez-Garcia C."/>
            <person name="Mesa V."/>
            <person name="Sprenger R.R."/>
            <person name="Richter M."/>
            <person name="Diez M.S."/>
            <person name="Solano J."/>
            <person name="Bargiela R."/>
            <person name="Golyshina O.V."/>
            <person name="Manteca A."/>
            <person name="Ramos J.L."/>
            <person name="Gallego J.R."/>
            <person name="Llorente I."/>
            <person name="Martins Dos Santos V.A."/>
            <person name="Jensen O.N."/>
            <person name="Pelaez A.I."/>
            <person name="Sanchez J."/>
            <person name="Ferrer M."/>
        </authorList>
    </citation>
    <scope>NUCLEOTIDE SEQUENCE</scope>
</reference>
<sequence length="90" mass="9396">MTPTAAERLNWVLAAVNDAHRALVRATSETQLYQSICEVLSTAAPFALATVSVAEPPPERTVRVLAAAGKASGYTEGLAVTWDDSPLGNG</sequence>
<organism evidence="1">
    <name type="scientific">mine drainage metagenome</name>
    <dbReference type="NCBI Taxonomy" id="410659"/>
    <lineage>
        <taxon>unclassified sequences</taxon>
        <taxon>metagenomes</taxon>
        <taxon>ecological metagenomes</taxon>
    </lineage>
</organism>
<dbReference type="Gene3D" id="3.30.450.40">
    <property type="match status" value="1"/>
</dbReference>
<comment type="caution">
    <text evidence="1">The sequence shown here is derived from an EMBL/GenBank/DDBJ whole genome shotgun (WGS) entry which is preliminary data.</text>
</comment>
<reference evidence="1" key="1">
    <citation type="submission" date="2013-08" db="EMBL/GenBank/DDBJ databases">
        <authorList>
            <person name="Mendez C."/>
            <person name="Richter M."/>
            <person name="Ferrer M."/>
            <person name="Sanchez J."/>
        </authorList>
    </citation>
    <scope>NUCLEOTIDE SEQUENCE</scope>
</reference>
<keyword evidence="1" id="KW-0378">Hydrolase</keyword>
<proteinExistence type="predicted"/>
<protein>
    <submittedName>
        <fullName evidence="1">Metal dependent phosphohydrolase</fullName>
    </submittedName>
</protein>
<evidence type="ECO:0000313" key="1">
    <source>
        <dbReference type="EMBL" id="EQD65585.1"/>
    </source>
</evidence>